<reference evidence="2" key="1">
    <citation type="journal article" date="2019" name="Int. J. Syst. Evol. Microbiol.">
        <title>The Global Catalogue of Microorganisms (GCM) 10K type strain sequencing project: providing services to taxonomists for standard genome sequencing and annotation.</title>
        <authorList>
            <consortium name="The Broad Institute Genomics Platform"/>
            <consortium name="The Broad Institute Genome Sequencing Center for Infectious Disease"/>
            <person name="Wu L."/>
            <person name="Ma J."/>
        </authorList>
    </citation>
    <scope>NUCLEOTIDE SEQUENCE [LARGE SCALE GENOMIC DNA]</scope>
    <source>
        <strain evidence="2">NBRC 107715</strain>
    </source>
</reference>
<comment type="caution">
    <text evidence="1">The sequence shown here is derived from an EMBL/GenBank/DDBJ whole genome shotgun (WGS) entry which is preliminary data.</text>
</comment>
<evidence type="ECO:0000313" key="2">
    <source>
        <dbReference type="Proteomes" id="UP001156856"/>
    </source>
</evidence>
<name>A0ABQ6DR88_9HYPH</name>
<evidence type="ECO:0000313" key="1">
    <source>
        <dbReference type="EMBL" id="GLS66506.1"/>
    </source>
</evidence>
<gene>
    <name evidence="1" type="ORF">GCM10007888_48890</name>
</gene>
<protein>
    <submittedName>
        <fullName evidence="1">Uncharacterized protein</fullName>
    </submittedName>
</protein>
<accession>A0ABQ6DR88</accession>
<organism evidence="1 2">
    <name type="scientific">Methylobacterium oxalidis</name>
    <dbReference type="NCBI Taxonomy" id="944322"/>
    <lineage>
        <taxon>Bacteria</taxon>
        <taxon>Pseudomonadati</taxon>
        <taxon>Pseudomonadota</taxon>
        <taxon>Alphaproteobacteria</taxon>
        <taxon>Hyphomicrobiales</taxon>
        <taxon>Methylobacteriaceae</taxon>
        <taxon>Methylobacterium</taxon>
    </lineage>
</organism>
<sequence>MEVHMGRSTPQVVVVARISFETTRLSPQYLVEAYARILPVTRKPIASVGPVPVQTRRTEHG</sequence>
<proteinExistence type="predicted"/>
<dbReference type="Proteomes" id="UP001156856">
    <property type="component" value="Unassembled WGS sequence"/>
</dbReference>
<dbReference type="EMBL" id="BSPK01000106">
    <property type="protein sequence ID" value="GLS66506.1"/>
    <property type="molecule type" value="Genomic_DNA"/>
</dbReference>
<keyword evidence="2" id="KW-1185">Reference proteome</keyword>